<dbReference type="Gene3D" id="3.30.1010.10">
    <property type="entry name" value="Phosphatidylinositol 3-kinase Catalytic Subunit, Chain A, domain 4"/>
    <property type="match status" value="1"/>
</dbReference>
<protein>
    <recommendedName>
        <fullName evidence="13">Phosphatidylinositol-4,5-bisphosphate 3-kinase</fullName>
    </recommendedName>
</protein>
<accession>A0ABD3VK44</accession>
<dbReference type="GO" id="GO:0016301">
    <property type="term" value="F:kinase activity"/>
    <property type="evidence" value="ECO:0007669"/>
    <property type="project" value="UniProtKB-KW"/>
</dbReference>
<gene>
    <name evidence="11" type="ORF">ACJMK2_007972</name>
</gene>
<evidence type="ECO:0008006" key="13">
    <source>
        <dbReference type="Google" id="ProtNLM"/>
    </source>
</evidence>
<dbReference type="SMART" id="SM00145">
    <property type="entry name" value="PI3Ka"/>
    <property type="match status" value="1"/>
</dbReference>
<dbReference type="SUPFAM" id="SSF48371">
    <property type="entry name" value="ARM repeat"/>
    <property type="match status" value="1"/>
</dbReference>
<dbReference type="Gene3D" id="3.10.20.90">
    <property type="entry name" value="Phosphatidylinositol 3-kinase Catalytic Subunit, Chain A, domain 1"/>
    <property type="match status" value="1"/>
</dbReference>
<evidence type="ECO:0000256" key="3">
    <source>
        <dbReference type="ARBA" id="ARBA00022777"/>
    </source>
</evidence>
<evidence type="ECO:0000256" key="6">
    <source>
        <dbReference type="SAM" id="SignalP"/>
    </source>
</evidence>
<dbReference type="GO" id="GO:0005524">
    <property type="term" value="F:ATP binding"/>
    <property type="evidence" value="ECO:0007669"/>
    <property type="project" value="UniProtKB-KW"/>
</dbReference>
<dbReference type="PANTHER" id="PTHR10048:SF111">
    <property type="entry name" value="PHOSPHATIDYLINOSITOL 3-KINASE AGE-1"/>
    <property type="match status" value="1"/>
</dbReference>
<dbReference type="AlphaFoldDB" id="A0ABD3VK44"/>
<dbReference type="PROSITE" id="PS51547">
    <property type="entry name" value="C2_PI3K"/>
    <property type="match status" value="1"/>
</dbReference>
<dbReference type="InterPro" id="IPR016024">
    <property type="entry name" value="ARM-type_fold"/>
</dbReference>
<dbReference type="SUPFAM" id="SSF56112">
    <property type="entry name" value="Protein kinase-like (PK-like)"/>
    <property type="match status" value="1"/>
</dbReference>
<dbReference type="InterPro" id="IPR018936">
    <property type="entry name" value="PI3/4_kinase_CS"/>
</dbReference>
<dbReference type="Gene3D" id="1.25.40.70">
    <property type="entry name" value="Phosphatidylinositol 3-kinase, accessory domain (PIK)"/>
    <property type="match status" value="1"/>
</dbReference>
<dbReference type="InterPro" id="IPR042236">
    <property type="entry name" value="PI3K_accessory_sf"/>
</dbReference>
<dbReference type="SMART" id="SM00144">
    <property type="entry name" value="PI3K_rbd"/>
    <property type="match status" value="1"/>
</dbReference>
<dbReference type="PROSITE" id="PS51546">
    <property type="entry name" value="PI3K_RBD"/>
    <property type="match status" value="1"/>
</dbReference>
<dbReference type="Pfam" id="PF00792">
    <property type="entry name" value="PI3K_C2"/>
    <property type="match status" value="1"/>
</dbReference>
<dbReference type="Proteomes" id="UP001634394">
    <property type="component" value="Unassembled WGS sequence"/>
</dbReference>
<dbReference type="SUPFAM" id="SSF54236">
    <property type="entry name" value="Ubiquitin-like"/>
    <property type="match status" value="1"/>
</dbReference>
<name>A0ABD3VK44_SINWO</name>
<dbReference type="Pfam" id="PF00454">
    <property type="entry name" value="PI3_PI4_kinase"/>
    <property type="match status" value="1"/>
</dbReference>
<evidence type="ECO:0000313" key="12">
    <source>
        <dbReference type="Proteomes" id="UP001634394"/>
    </source>
</evidence>
<dbReference type="InterPro" id="IPR035892">
    <property type="entry name" value="C2_domain_sf"/>
</dbReference>
<dbReference type="InterPro" id="IPR000403">
    <property type="entry name" value="PI3/4_kinase_cat_dom"/>
</dbReference>
<dbReference type="SMART" id="SM00146">
    <property type="entry name" value="PI3Kc"/>
    <property type="match status" value="1"/>
</dbReference>
<dbReference type="FunFam" id="1.10.1070.11:FF:000001">
    <property type="entry name" value="Phosphatidylinositol 4,5-bisphosphate 3-kinase catalytic subunit"/>
    <property type="match status" value="1"/>
</dbReference>
<evidence type="ECO:0000313" key="11">
    <source>
        <dbReference type="EMBL" id="KAL3861966.1"/>
    </source>
</evidence>
<evidence type="ECO:0000259" key="9">
    <source>
        <dbReference type="PROSITE" id="PS51546"/>
    </source>
</evidence>
<dbReference type="PANTHER" id="PTHR10048">
    <property type="entry name" value="PHOSPHATIDYLINOSITOL KINASE"/>
    <property type="match status" value="1"/>
</dbReference>
<dbReference type="CDD" id="cd08380">
    <property type="entry name" value="C2_PI3K_like"/>
    <property type="match status" value="1"/>
</dbReference>
<dbReference type="SUPFAM" id="SSF49562">
    <property type="entry name" value="C2 domain (Calcium/lipid-binding domain, CaLB)"/>
    <property type="match status" value="1"/>
</dbReference>
<evidence type="ECO:0000259" key="8">
    <source>
        <dbReference type="PROSITE" id="PS51545"/>
    </source>
</evidence>
<dbReference type="PROSITE" id="PS00916">
    <property type="entry name" value="PI3_4_KINASE_2"/>
    <property type="match status" value="1"/>
</dbReference>
<dbReference type="InterPro" id="IPR036940">
    <property type="entry name" value="PI3/4_kinase_cat_sf"/>
</dbReference>
<dbReference type="InterPro" id="IPR015433">
    <property type="entry name" value="PI3/4_kinase"/>
</dbReference>
<feature type="domain" description="PIK helical" evidence="8">
    <location>
        <begin position="471"/>
        <end position="650"/>
    </location>
</feature>
<comment type="similarity">
    <text evidence="5">Belongs to the PI3/PI4-kinase family.</text>
</comment>
<dbReference type="InterPro" id="IPR000341">
    <property type="entry name" value="PI3K_Ras-bd_dom"/>
</dbReference>
<evidence type="ECO:0000256" key="1">
    <source>
        <dbReference type="ARBA" id="ARBA00022679"/>
    </source>
</evidence>
<dbReference type="Pfam" id="PF00613">
    <property type="entry name" value="PI3Ka"/>
    <property type="match status" value="1"/>
</dbReference>
<evidence type="ECO:0000256" key="4">
    <source>
        <dbReference type="ARBA" id="ARBA00022840"/>
    </source>
</evidence>
<keyword evidence="1" id="KW-0808">Transferase</keyword>
<dbReference type="EMBL" id="JBJQND010000011">
    <property type="protein sequence ID" value="KAL3861966.1"/>
    <property type="molecule type" value="Genomic_DNA"/>
</dbReference>
<keyword evidence="2" id="KW-0547">Nucleotide-binding</keyword>
<dbReference type="PROSITE" id="PS50290">
    <property type="entry name" value="PI3_4_KINASE_3"/>
    <property type="match status" value="1"/>
</dbReference>
<evidence type="ECO:0000256" key="5">
    <source>
        <dbReference type="PROSITE-ProRule" id="PRU00880"/>
    </source>
</evidence>
<proteinExistence type="inferred from homology"/>
<dbReference type="Gene3D" id="2.60.40.150">
    <property type="entry name" value="C2 domain"/>
    <property type="match status" value="1"/>
</dbReference>
<keyword evidence="3" id="KW-0418">Kinase</keyword>
<dbReference type="Gene3D" id="1.10.1070.11">
    <property type="entry name" value="Phosphatidylinositol 3-/4-kinase, catalytic domain"/>
    <property type="match status" value="1"/>
</dbReference>
<feature type="chain" id="PRO_5044783907" description="Phosphatidylinositol-4,5-bisphosphate 3-kinase" evidence="6">
    <location>
        <begin position="26"/>
        <end position="1020"/>
    </location>
</feature>
<comment type="caution">
    <text evidence="11">The sequence shown here is derived from an EMBL/GenBank/DDBJ whole genome shotgun (WGS) entry which is preliminary data.</text>
</comment>
<evidence type="ECO:0000259" key="10">
    <source>
        <dbReference type="PROSITE" id="PS51547"/>
    </source>
</evidence>
<dbReference type="InterPro" id="IPR002420">
    <property type="entry name" value="PI3K-type_C2_dom"/>
</dbReference>
<dbReference type="InterPro" id="IPR001263">
    <property type="entry name" value="PI3K_accessory_dom"/>
</dbReference>
<dbReference type="Pfam" id="PF00794">
    <property type="entry name" value="PI3K_rbd"/>
    <property type="match status" value="1"/>
</dbReference>
<feature type="domain" description="PI3K/PI4K catalytic" evidence="7">
    <location>
        <begin position="719"/>
        <end position="1002"/>
    </location>
</feature>
<evidence type="ECO:0000259" key="7">
    <source>
        <dbReference type="PROSITE" id="PS50290"/>
    </source>
</evidence>
<organism evidence="11 12">
    <name type="scientific">Sinanodonta woodiana</name>
    <name type="common">Chinese pond mussel</name>
    <name type="synonym">Anodonta woodiana</name>
    <dbReference type="NCBI Taxonomy" id="1069815"/>
    <lineage>
        <taxon>Eukaryota</taxon>
        <taxon>Metazoa</taxon>
        <taxon>Spiralia</taxon>
        <taxon>Lophotrochozoa</taxon>
        <taxon>Mollusca</taxon>
        <taxon>Bivalvia</taxon>
        <taxon>Autobranchia</taxon>
        <taxon>Heteroconchia</taxon>
        <taxon>Palaeoheterodonta</taxon>
        <taxon>Unionida</taxon>
        <taxon>Unionoidea</taxon>
        <taxon>Unionidae</taxon>
        <taxon>Unioninae</taxon>
        <taxon>Sinanodonta</taxon>
    </lineage>
</organism>
<dbReference type="InterPro" id="IPR029071">
    <property type="entry name" value="Ubiquitin-like_domsf"/>
</dbReference>
<feature type="domain" description="C2 PI3K-type" evidence="10">
    <location>
        <begin position="305"/>
        <end position="453"/>
    </location>
</feature>
<feature type="domain" description="PI3K-RBD" evidence="9">
    <location>
        <begin position="169"/>
        <end position="270"/>
    </location>
</feature>
<evidence type="ECO:0000256" key="2">
    <source>
        <dbReference type="ARBA" id="ARBA00022741"/>
    </source>
</evidence>
<keyword evidence="12" id="KW-1185">Reference proteome</keyword>
<keyword evidence="6" id="KW-0732">Signal</keyword>
<dbReference type="PROSITE" id="PS00915">
    <property type="entry name" value="PI3_4_KINASE_1"/>
    <property type="match status" value="1"/>
</dbReference>
<keyword evidence="4" id="KW-0067">ATP-binding</keyword>
<feature type="signal peptide" evidence="6">
    <location>
        <begin position="1"/>
        <end position="25"/>
    </location>
</feature>
<dbReference type="PROSITE" id="PS51545">
    <property type="entry name" value="PIK_HELICAL"/>
    <property type="match status" value="1"/>
</dbReference>
<dbReference type="SMART" id="SM00142">
    <property type="entry name" value="PI3K_C2"/>
    <property type="match status" value="1"/>
</dbReference>
<dbReference type="InterPro" id="IPR011009">
    <property type="entry name" value="Kinase-like_dom_sf"/>
</dbReference>
<sequence>MVHSLMLSVHFFLCLPLLLPPWTLSCIHCKKVQTDHSSLSDTESEYLDSLLHNCEVKRRCFQENGDNSARYGATFNTDPLINLRLLDLPLYLPILTLTLPMQKRQSLQLHTIASLEIKNFRREVGTMCKEIALERQRLPKMERLLVYYPPVLDINSDLPMPVADIINNAKTFLIKVYIYYPGEEMEQYDVQINPSWTPRKVVHSFIFQKYLQKEEEVAVAEARANKGELLYVLKSIRSEEYLLEECELYSYKYIRHCLTWGITPELTLVLLEDVLRSIPPERTVHCPEEAENEGDEGKTISSWDLDSTLRIKVDNVTGKRAPAHSKLKTMNVIAGIYHGSTLLCKTVSTAKYGWHQPMTIDIRLPDLPRAAKICFSLCSAKKSVKYWVNIQLFDRNRRLISGPHRLSMWRDTESMSIKHNTVPLGITGCNPDCSFPTLEMEIISPANNTIVFPSDEHIQELIRQQNSLKTSLKKDKVVVQMEKDINQILKHDILTKIKKPDRDYLWTNREQCMTKPKSLPKLIAKLDWSKRTDVFELYKLLTVWPTEGLTVMTALQLLDARCPDLWVERFAVECLKRHVTDEELLLYLMQMTQALKFRSYIDGPLTRFLLRKCLLNKRLGKQFFWHLRSELYLETIRLRFAPILEVYCGNCGPFLSDHLKEVGVFNVSCRLAKWIKSKDRQMNLNVNDLREQLENKSESKVLSNTPSIVGQPQQLGQICPEKCGIFTSKTRPLRLTWNNSSPFATVLRAEHFSYIFKDGDDIRQDMLCIQLLQVIDKIWKYEGLDCCLTPYGCMSMSSGVGIIEMVLNSKTIANIQSERGRYIRFNTGLNGWLHENNRDCYERAVKIFTHSCAGYTVATFVLGISDRHSDNIMVKNTGELFHIDFGHFLGNRKSKFGIKRERVPFVMVKDFIKVITKGVDKPHESDYYKEFVLLCIKAYLSLWKNADQLITPLYLMRNSGLPELTKSKDIQFVRHALAVDKDEIKAASYFLENFNNAYNDSWTTEIDWIMHAINQFKLSK</sequence>
<reference evidence="11 12" key="1">
    <citation type="submission" date="2024-11" db="EMBL/GenBank/DDBJ databases">
        <title>Chromosome-level genome assembly of the freshwater bivalve Anodonta woodiana.</title>
        <authorList>
            <person name="Chen X."/>
        </authorList>
    </citation>
    <scope>NUCLEOTIDE SEQUENCE [LARGE SCALE GENOMIC DNA]</scope>
    <source>
        <strain evidence="11">MN2024</strain>
        <tissue evidence="11">Gills</tissue>
    </source>
</reference>